<feature type="compositionally biased region" description="Low complexity" evidence="1">
    <location>
        <begin position="187"/>
        <end position="206"/>
    </location>
</feature>
<dbReference type="AlphaFoldDB" id="A0A0C3GN77"/>
<feature type="region of interest" description="Disordered" evidence="1">
    <location>
        <begin position="155"/>
        <end position="217"/>
    </location>
</feature>
<name>A0A0C3GN77_PILCF</name>
<keyword evidence="4" id="KW-1185">Reference proteome</keyword>
<reference evidence="3 4" key="1">
    <citation type="submission" date="2014-04" db="EMBL/GenBank/DDBJ databases">
        <authorList>
            <consortium name="DOE Joint Genome Institute"/>
            <person name="Kuo A."/>
            <person name="Tarkka M."/>
            <person name="Buscot F."/>
            <person name="Kohler A."/>
            <person name="Nagy L.G."/>
            <person name="Floudas D."/>
            <person name="Copeland A."/>
            <person name="Barry K.W."/>
            <person name="Cichocki N."/>
            <person name="Veneault-Fourrey C."/>
            <person name="LaButti K."/>
            <person name="Lindquist E.A."/>
            <person name="Lipzen A."/>
            <person name="Lundell T."/>
            <person name="Morin E."/>
            <person name="Murat C."/>
            <person name="Sun H."/>
            <person name="Tunlid A."/>
            <person name="Henrissat B."/>
            <person name="Grigoriev I.V."/>
            <person name="Hibbett D.S."/>
            <person name="Martin F."/>
            <person name="Nordberg H.P."/>
            <person name="Cantor M.N."/>
            <person name="Hua S.X."/>
        </authorList>
    </citation>
    <scope>NUCLEOTIDE SEQUENCE [LARGE SCALE GENOMIC DNA]</scope>
    <source>
        <strain evidence="3 4">F 1598</strain>
    </source>
</reference>
<feature type="transmembrane region" description="Helical" evidence="2">
    <location>
        <begin position="30"/>
        <end position="56"/>
    </location>
</feature>
<dbReference type="InParanoid" id="A0A0C3GN77"/>
<organism evidence="3 4">
    <name type="scientific">Piloderma croceum (strain F 1598)</name>
    <dbReference type="NCBI Taxonomy" id="765440"/>
    <lineage>
        <taxon>Eukaryota</taxon>
        <taxon>Fungi</taxon>
        <taxon>Dikarya</taxon>
        <taxon>Basidiomycota</taxon>
        <taxon>Agaricomycotina</taxon>
        <taxon>Agaricomycetes</taxon>
        <taxon>Agaricomycetidae</taxon>
        <taxon>Atheliales</taxon>
        <taxon>Atheliaceae</taxon>
        <taxon>Piloderma</taxon>
    </lineage>
</organism>
<feature type="transmembrane region" description="Helical" evidence="2">
    <location>
        <begin position="68"/>
        <end position="86"/>
    </location>
</feature>
<gene>
    <name evidence="3" type="ORF">PILCRDRAFT_107751</name>
</gene>
<evidence type="ECO:0000256" key="2">
    <source>
        <dbReference type="SAM" id="Phobius"/>
    </source>
</evidence>
<feature type="compositionally biased region" description="Low complexity" evidence="1">
    <location>
        <begin position="155"/>
        <end position="178"/>
    </location>
</feature>
<evidence type="ECO:0000313" key="3">
    <source>
        <dbReference type="EMBL" id="KIM91991.1"/>
    </source>
</evidence>
<keyword evidence="2" id="KW-1133">Transmembrane helix</keyword>
<dbReference type="Proteomes" id="UP000054166">
    <property type="component" value="Unassembled WGS sequence"/>
</dbReference>
<feature type="transmembrane region" description="Helical" evidence="2">
    <location>
        <begin position="98"/>
        <end position="117"/>
    </location>
</feature>
<dbReference type="OrthoDB" id="2502792at2759"/>
<evidence type="ECO:0000256" key="1">
    <source>
        <dbReference type="SAM" id="MobiDB-lite"/>
    </source>
</evidence>
<proteinExistence type="predicted"/>
<protein>
    <submittedName>
        <fullName evidence="3">Uncharacterized protein</fullName>
    </submittedName>
</protein>
<keyword evidence="2" id="KW-0472">Membrane</keyword>
<dbReference type="HOGENOM" id="CLU_072376_0_0_1"/>
<reference evidence="4" key="2">
    <citation type="submission" date="2015-01" db="EMBL/GenBank/DDBJ databases">
        <title>Evolutionary Origins and Diversification of the Mycorrhizal Mutualists.</title>
        <authorList>
            <consortium name="DOE Joint Genome Institute"/>
            <consortium name="Mycorrhizal Genomics Consortium"/>
            <person name="Kohler A."/>
            <person name="Kuo A."/>
            <person name="Nagy L.G."/>
            <person name="Floudas D."/>
            <person name="Copeland A."/>
            <person name="Barry K.W."/>
            <person name="Cichocki N."/>
            <person name="Veneault-Fourrey C."/>
            <person name="LaButti K."/>
            <person name="Lindquist E.A."/>
            <person name="Lipzen A."/>
            <person name="Lundell T."/>
            <person name="Morin E."/>
            <person name="Murat C."/>
            <person name="Riley R."/>
            <person name="Ohm R."/>
            <person name="Sun H."/>
            <person name="Tunlid A."/>
            <person name="Henrissat B."/>
            <person name="Grigoriev I.V."/>
            <person name="Hibbett D.S."/>
            <person name="Martin F."/>
        </authorList>
    </citation>
    <scope>NUCLEOTIDE SEQUENCE [LARGE SCALE GENOMIC DNA]</scope>
    <source>
        <strain evidence="4">F 1598</strain>
    </source>
</reference>
<sequence>MADIDPSIIPLPAILDPILSYLSSVLPPPLYSFLLTLLSHSLALFTALISLCYTLISSRPWEWDAQTVIPPLITFLAAYLALVSLYRTTSWMFQTGVWVMKWGTILGALVAGAGWVATQAGGGGGGGGVGRAGGAGMMSFLGGLILDAINGQGQNAAGGSRARSRSRTQPQSQSRTRPNAWEPFQKQQQQQRQTRNQRTTNTNRNARNNERTEGGDGVVQGIIESIVGAAERGGWLDAARSAMDGFQNVGRAGGGTEAGKKQPSTRKAKAKGTGVR</sequence>
<keyword evidence="2" id="KW-0812">Transmembrane</keyword>
<accession>A0A0C3GN77</accession>
<evidence type="ECO:0000313" key="4">
    <source>
        <dbReference type="Proteomes" id="UP000054166"/>
    </source>
</evidence>
<dbReference type="EMBL" id="KN832970">
    <property type="protein sequence ID" value="KIM91991.1"/>
    <property type="molecule type" value="Genomic_DNA"/>
</dbReference>
<feature type="region of interest" description="Disordered" evidence="1">
    <location>
        <begin position="247"/>
        <end position="276"/>
    </location>
</feature>